<evidence type="ECO:0000256" key="3">
    <source>
        <dbReference type="ARBA" id="ARBA00022692"/>
    </source>
</evidence>
<keyword evidence="3" id="KW-0812">Transmembrane</keyword>
<dbReference type="EMBL" id="OV696695">
    <property type="protein sequence ID" value="CAH1238915.1"/>
    <property type="molecule type" value="Genomic_DNA"/>
</dbReference>
<dbReference type="PANTHER" id="PTHR45842">
    <property type="entry name" value="SYNAPTIC ADHESION-LIKE MOLECULE SALM"/>
    <property type="match status" value="1"/>
</dbReference>
<keyword evidence="6" id="KW-1133">Transmembrane helix</keyword>
<evidence type="ECO:0000259" key="13">
    <source>
        <dbReference type="SMART" id="SM00409"/>
    </source>
</evidence>
<feature type="domain" description="Immunoglobulin subtype 2" evidence="12">
    <location>
        <begin position="116"/>
        <end position="185"/>
    </location>
</feature>
<dbReference type="InterPro" id="IPR050467">
    <property type="entry name" value="LRFN"/>
</dbReference>
<dbReference type="InterPro" id="IPR032675">
    <property type="entry name" value="LRR_dom_sf"/>
</dbReference>
<dbReference type="SMART" id="SM00409">
    <property type="entry name" value="IG"/>
    <property type="match status" value="1"/>
</dbReference>
<sequence>MNAHVIILLCAVVGSSARYPCPPECECGELGPHGIACGGEDMTHFPKNIPPNAVYLDVEGTKITTIPKGIFRNLHKLIEKYKGRNLGDIPLTNLTCDCDHQEAPSVDTSGSDNKTTVGHTAKLRCAVSSCPTAHLFWTTPRGFVISPHLTEYPGYDVQDDGTLVIMSAIAEDAGNYTCTAANYLGKAEQIHKLEI</sequence>
<evidence type="ECO:0000256" key="7">
    <source>
        <dbReference type="ARBA" id="ARBA00023136"/>
    </source>
</evidence>
<proteinExistence type="predicted"/>
<evidence type="ECO:0000256" key="4">
    <source>
        <dbReference type="ARBA" id="ARBA00022729"/>
    </source>
</evidence>
<keyword evidence="5" id="KW-0677">Repeat</keyword>
<gene>
    <name evidence="14" type="primary">LRRC3B</name>
    <name evidence="14" type="ORF">BLAG_LOCUS3345</name>
</gene>
<name>A0A8J9VEV1_BRALA</name>
<dbReference type="SUPFAM" id="SSF52058">
    <property type="entry name" value="L domain-like"/>
    <property type="match status" value="1"/>
</dbReference>
<evidence type="ECO:0000313" key="14">
    <source>
        <dbReference type="EMBL" id="CAH1238915.1"/>
    </source>
</evidence>
<keyword evidence="9" id="KW-0325">Glycoprotein</keyword>
<dbReference type="OrthoDB" id="1099686at2759"/>
<dbReference type="FunFam" id="2.60.40.10:FF:000076">
    <property type="entry name" value="Leucine-rich repeat and Ig domain-containing 4"/>
    <property type="match status" value="1"/>
</dbReference>
<evidence type="ECO:0000256" key="5">
    <source>
        <dbReference type="ARBA" id="ARBA00022737"/>
    </source>
</evidence>
<keyword evidence="2" id="KW-0433">Leucine-rich repeat</keyword>
<dbReference type="AlphaFoldDB" id="A0A8J9VEV1"/>
<evidence type="ECO:0000256" key="8">
    <source>
        <dbReference type="ARBA" id="ARBA00023157"/>
    </source>
</evidence>
<evidence type="ECO:0000313" key="15">
    <source>
        <dbReference type="Proteomes" id="UP000838412"/>
    </source>
</evidence>
<evidence type="ECO:0000256" key="1">
    <source>
        <dbReference type="ARBA" id="ARBA00004167"/>
    </source>
</evidence>
<dbReference type="GO" id="GO:0016020">
    <property type="term" value="C:membrane"/>
    <property type="evidence" value="ECO:0007669"/>
    <property type="project" value="UniProtKB-SubCell"/>
</dbReference>
<keyword evidence="7" id="KW-0472">Membrane</keyword>
<dbReference type="SUPFAM" id="SSF48726">
    <property type="entry name" value="Immunoglobulin"/>
    <property type="match status" value="1"/>
</dbReference>
<dbReference type="PANTHER" id="PTHR45842:SF12">
    <property type="entry name" value="KEKKON 5, ISOFORM A"/>
    <property type="match status" value="1"/>
</dbReference>
<dbReference type="SMART" id="SM00408">
    <property type="entry name" value="IGc2"/>
    <property type="match status" value="1"/>
</dbReference>
<dbReference type="InterPro" id="IPR003599">
    <property type="entry name" value="Ig_sub"/>
</dbReference>
<keyword evidence="8" id="KW-1015">Disulfide bond</keyword>
<dbReference type="Pfam" id="PF07679">
    <property type="entry name" value="I-set"/>
    <property type="match status" value="1"/>
</dbReference>
<evidence type="ECO:0000259" key="12">
    <source>
        <dbReference type="SMART" id="SM00408"/>
    </source>
</evidence>
<keyword evidence="4 11" id="KW-0732">Signal</keyword>
<organism evidence="14 15">
    <name type="scientific">Branchiostoma lanceolatum</name>
    <name type="common">Common lancelet</name>
    <name type="synonym">Amphioxus lanceolatum</name>
    <dbReference type="NCBI Taxonomy" id="7740"/>
    <lineage>
        <taxon>Eukaryota</taxon>
        <taxon>Metazoa</taxon>
        <taxon>Chordata</taxon>
        <taxon>Cephalochordata</taxon>
        <taxon>Leptocardii</taxon>
        <taxon>Amphioxiformes</taxon>
        <taxon>Branchiostomatidae</taxon>
        <taxon>Branchiostoma</taxon>
    </lineage>
</organism>
<dbReference type="InterPro" id="IPR003598">
    <property type="entry name" value="Ig_sub2"/>
</dbReference>
<dbReference type="Gene3D" id="2.60.40.10">
    <property type="entry name" value="Immunoglobulins"/>
    <property type="match status" value="1"/>
</dbReference>
<dbReference type="InterPro" id="IPR013098">
    <property type="entry name" value="Ig_I-set"/>
</dbReference>
<feature type="chain" id="PRO_5035450441" evidence="11">
    <location>
        <begin position="18"/>
        <end position="195"/>
    </location>
</feature>
<keyword evidence="15" id="KW-1185">Reference proteome</keyword>
<reference evidence="14" key="1">
    <citation type="submission" date="2022-01" db="EMBL/GenBank/DDBJ databases">
        <authorList>
            <person name="Braso-Vives M."/>
        </authorList>
    </citation>
    <scope>NUCLEOTIDE SEQUENCE</scope>
</reference>
<dbReference type="Proteomes" id="UP000838412">
    <property type="component" value="Chromosome 10"/>
</dbReference>
<protein>
    <submittedName>
        <fullName evidence="14">LRRC3B protein</fullName>
    </submittedName>
</protein>
<evidence type="ECO:0000256" key="9">
    <source>
        <dbReference type="ARBA" id="ARBA00023180"/>
    </source>
</evidence>
<dbReference type="Gene3D" id="3.80.10.10">
    <property type="entry name" value="Ribonuclease Inhibitor"/>
    <property type="match status" value="1"/>
</dbReference>
<dbReference type="CDD" id="cd00096">
    <property type="entry name" value="Ig"/>
    <property type="match status" value="1"/>
</dbReference>
<dbReference type="InterPro" id="IPR036179">
    <property type="entry name" value="Ig-like_dom_sf"/>
</dbReference>
<evidence type="ECO:0000256" key="6">
    <source>
        <dbReference type="ARBA" id="ARBA00022989"/>
    </source>
</evidence>
<evidence type="ECO:0000256" key="11">
    <source>
        <dbReference type="SAM" id="SignalP"/>
    </source>
</evidence>
<dbReference type="InterPro" id="IPR013783">
    <property type="entry name" value="Ig-like_fold"/>
</dbReference>
<feature type="domain" description="Immunoglobulin" evidence="13">
    <location>
        <begin position="110"/>
        <end position="193"/>
    </location>
</feature>
<feature type="signal peptide" evidence="11">
    <location>
        <begin position="1"/>
        <end position="17"/>
    </location>
</feature>
<evidence type="ECO:0000256" key="2">
    <source>
        <dbReference type="ARBA" id="ARBA00022614"/>
    </source>
</evidence>
<comment type="subcellular location">
    <subcellularLocation>
        <location evidence="1">Membrane</location>
        <topology evidence="1">Single-pass membrane protein</topology>
    </subcellularLocation>
</comment>
<evidence type="ECO:0000256" key="10">
    <source>
        <dbReference type="ARBA" id="ARBA00023319"/>
    </source>
</evidence>
<keyword evidence="10" id="KW-0393">Immunoglobulin domain</keyword>
<accession>A0A8J9VEV1</accession>